<feature type="compositionally biased region" description="Polar residues" evidence="1">
    <location>
        <begin position="75"/>
        <end position="86"/>
    </location>
</feature>
<evidence type="ECO:0000313" key="2">
    <source>
        <dbReference type="EMBL" id="KAK0556472.1"/>
    </source>
</evidence>
<feature type="compositionally biased region" description="Basic and acidic residues" evidence="1">
    <location>
        <begin position="1"/>
        <end position="11"/>
    </location>
</feature>
<sequence length="122" mass="12189">MTSSSHSRDSHTAAQSDAFDRGAVAGEIGSVEPNVAAIAPTAGTATAAMLPSAFQPQGTGNVSRGNEAEEIGGTPSEQATGSAAHSEQTECPLLADTKAASEEVIARSYEGPDGPLPPATRP</sequence>
<feature type="region of interest" description="Disordered" evidence="1">
    <location>
        <begin position="49"/>
        <end position="122"/>
    </location>
</feature>
<accession>A0AAN6JW87</accession>
<keyword evidence="3" id="KW-1185">Reference proteome</keyword>
<dbReference type="Proteomes" id="UP001176517">
    <property type="component" value="Unassembled WGS sequence"/>
</dbReference>
<organism evidence="2 3">
    <name type="scientific">Tilletia horrida</name>
    <dbReference type="NCBI Taxonomy" id="155126"/>
    <lineage>
        <taxon>Eukaryota</taxon>
        <taxon>Fungi</taxon>
        <taxon>Dikarya</taxon>
        <taxon>Basidiomycota</taxon>
        <taxon>Ustilaginomycotina</taxon>
        <taxon>Exobasidiomycetes</taxon>
        <taxon>Tilletiales</taxon>
        <taxon>Tilletiaceae</taxon>
        <taxon>Tilletia</taxon>
    </lineage>
</organism>
<feature type="region of interest" description="Disordered" evidence="1">
    <location>
        <begin position="1"/>
        <end position="25"/>
    </location>
</feature>
<evidence type="ECO:0000256" key="1">
    <source>
        <dbReference type="SAM" id="MobiDB-lite"/>
    </source>
</evidence>
<evidence type="ECO:0000313" key="3">
    <source>
        <dbReference type="Proteomes" id="UP001176517"/>
    </source>
</evidence>
<protein>
    <submittedName>
        <fullName evidence="2">Uncharacterized protein</fullName>
    </submittedName>
</protein>
<feature type="compositionally biased region" description="Polar residues" evidence="1">
    <location>
        <begin position="54"/>
        <end position="64"/>
    </location>
</feature>
<reference evidence="2" key="1">
    <citation type="journal article" date="2023" name="PhytoFront">
        <title>Draft Genome Resources of Seven Strains of Tilletia horrida, Causal Agent of Kernel Smut of Rice.</title>
        <authorList>
            <person name="Khanal S."/>
            <person name="Antony Babu S."/>
            <person name="Zhou X.G."/>
        </authorList>
    </citation>
    <scope>NUCLEOTIDE SEQUENCE</scope>
    <source>
        <strain evidence="2">TX6</strain>
    </source>
</reference>
<dbReference type="EMBL" id="JAPDMZ010000015">
    <property type="protein sequence ID" value="KAK0556472.1"/>
    <property type="molecule type" value="Genomic_DNA"/>
</dbReference>
<name>A0AAN6JW87_9BASI</name>
<proteinExistence type="predicted"/>
<dbReference type="AlphaFoldDB" id="A0AAN6JW87"/>
<comment type="caution">
    <text evidence="2">The sequence shown here is derived from an EMBL/GenBank/DDBJ whole genome shotgun (WGS) entry which is preliminary data.</text>
</comment>
<gene>
    <name evidence="2" type="ORF">OC846_001169</name>
</gene>